<sequence length="1118" mass="130430">MNERTKGQEIINLQFQKKGTWLYFFISFFNQLNIFTYPQYQLVNLISNILNKQINNLASKHRSQFIERCLQIDQLLYRCKSKNIHQQLRMKSSKINSQKSQEYKDENLTTLNTEQSAHNHTQKRQSVKNSTLKSQQKIGDSSKPIISTKTNIENFSGNSATIGQNHSGSQNAASFQPSKTFSIMSRIFQKQGNNASSNVKSRVNFDSKTQVNFIQKQHSLKKIDLHTDSIMRDPLVNVFPEGMPRKHILYKELLQAYFNGDITMNELIDLRNKYTMKRERVVSLPLKDDEQQLQQLNEKQDQKANKKLWEQIRQLRQKQLNKFKNNEKRAQRSSIVINSPGGMILMRADSIQSGGLQSQNSFSQATLSRQDTKQDIGMEQIDEKEENQKFYEDEITQKNSNSQSDQQGVKKITKFGSIIFDKLLNIKDKVEHKKVIQMKQNKQNQNQFLTQFEEAQQEVIEKIKRGDLLQNDLSHKYYVKQFIERKNLNHLKILADKTAQIESLVTAKTVKKMNEDFKANKHKIFKEIENAADEYLNKLQLKRNLLELFSQSNTNKYEELEQLKNWRQQNSKKILKEQQEKHMHQYQFEKEQKELEQEIKKQRLLQSRLMRNSMDNISNTNSKQENSSSVENIKNNYFTSAQRLQSNSLSYNKNFSLQQPSIIGQFLKKEMSSPSIFTQQRNLNSINTQNGYGIINNINPKSLSIPFSNQNNINFNQNTTNSTILHVSRTSMTDYNSILGNTTNIGKQAQITQSYQNQKPHRTNILQRKQTDGLLTAKGGQRYIEDYMNINGTASSTATTSNSNKINNLFSPQKNKGFHLPQNISQIGPYGQKVVDLDHKNNNQKQTSESKRKNYQKNEVDQLSKSALIEQSKQDDQQNQKQKENQKITINYLNKSKIINEHNKQNKQTIFLKDLYDLYSQEELYRNTNQLRTRSKMLVSDKENLQNFYKSEYEYKIIKRNANSQTDRQNSFYKTEGDKSVSTLAIPEIKQNRVKSESNCLNSTNMNKQNYYQIQGHNQNEDSLIEKSNSQNFNNMKNNNNNLDDSESGDSSLPSITEAQLDSYYSQSKHIQKMILKTKGNTQLFARRMKNVIKLKEINEGINKCTKMKLNHKSIKNY</sequence>
<evidence type="ECO:0000313" key="4">
    <source>
        <dbReference type="EMBL" id="EAR97817.2"/>
    </source>
</evidence>
<dbReference type="HOGENOM" id="CLU_294671_0_0_1"/>
<keyword evidence="1" id="KW-0175">Coiled coil</keyword>
<reference evidence="5" key="1">
    <citation type="journal article" date="2006" name="PLoS Biol.">
        <title>Macronuclear genome sequence of the ciliate Tetrahymena thermophila, a model eukaryote.</title>
        <authorList>
            <person name="Eisen J.A."/>
            <person name="Coyne R.S."/>
            <person name="Wu M."/>
            <person name="Wu D."/>
            <person name="Thiagarajan M."/>
            <person name="Wortman J.R."/>
            <person name="Badger J.H."/>
            <person name="Ren Q."/>
            <person name="Amedeo P."/>
            <person name="Jones K.M."/>
            <person name="Tallon L.J."/>
            <person name="Delcher A.L."/>
            <person name="Salzberg S.L."/>
            <person name="Silva J.C."/>
            <person name="Haas B.J."/>
            <person name="Majoros W.H."/>
            <person name="Farzad M."/>
            <person name="Carlton J.M."/>
            <person name="Smith R.K. Jr."/>
            <person name="Garg J."/>
            <person name="Pearlman R.E."/>
            <person name="Karrer K.M."/>
            <person name="Sun L."/>
            <person name="Manning G."/>
            <person name="Elde N.C."/>
            <person name="Turkewitz A.P."/>
            <person name="Asai D.J."/>
            <person name="Wilkes D.E."/>
            <person name="Wang Y."/>
            <person name="Cai H."/>
            <person name="Collins K."/>
            <person name="Stewart B.A."/>
            <person name="Lee S.R."/>
            <person name="Wilamowska K."/>
            <person name="Weinberg Z."/>
            <person name="Ruzzo W.L."/>
            <person name="Wloga D."/>
            <person name="Gaertig J."/>
            <person name="Frankel J."/>
            <person name="Tsao C.-C."/>
            <person name="Gorovsky M.A."/>
            <person name="Keeling P.J."/>
            <person name="Waller R.F."/>
            <person name="Patron N.J."/>
            <person name="Cherry J.M."/>
            <person name="Stover N.A."/>
            <person name="Krieger C.J."/>
            <person name="del Toro C."/>
            <person name="Ryder H.F."/>
            <person name="Williamson S.C."/>
            <person name="Barbeau R.A."/>
            <person name="Hamilton E.P."/>
            <person name="Orias E."/>
        </authorList>
    </citation>
    <scope>NUCLEOTIDE SEQUENCE [LARGE SCALE GENOMIC DNA]</scope>
    <source>
        <strain evidence="5">SB210</strain>
    </source>
</reference>
<keyword evidence="5" id="KW-1185">Reference proteome</keyword>
<evidence type="ECO:0000256" key="1">
    <source>
        <dbReference type="SAM" id="Coils"/>
    </source>
</evidence>
<dbReference type="EMBL" id="GG662658">
    <property type="protein sequence ID" value="EAR97817.2"/>
    <property type="molecule type" value="Genomic_DNA"/>
</dbReference>
<feature type="compositionally biased region" description="Low complexity" evidence="2">
    <location>
        <begin position="1030"/>
        <end position="1043"/>
    </location>
</feature>
<protein>
    <submittedName>
        <fullName evidence="4">Transmembrane protein, putative</fullName>
    </submittedName>
</protein>
<feature type="region of interest" description="Disordered" evidence="2">
    <location>
        <begin position="1030"/>
        <end position="1054"/>
    </location>
</feature>
<dbReference type="GeneID" id="7840842"/>
<feature type="region of interest" description="Disordered" evidence="2">
    <location>
        <begin position="796"/>
        <end position="825"/>
    </location>
</feature>
<keyword evidence="3" id="KW-1133">Transmembrane helix</keyword>
<gene>
    <name evidence="4" type="ORF">TTHERM_00954390</name>
</gene>
<feature type="region of interest" description="Disordered" evidence="2">
    <location>
        <begin position="112"/>
        <end position="147"/>
    </location>
</feature>
<feature type="compositionally biased region" description="Polar residues" evidence="2">
    <location>
        <begin position="127"/>
        <end position="147"/>
    </location>
</feature>
<name>Q23MM5_TETTS</name>
<feature type="transmembrane region" description="Helical" evidence="3">
    <location>
        <begin position="21"/>
        <end position="40"/>
    </location>
</feature>
<evidence type="ECO:0000256" key="2">
    <source>
        <dbReference type="SAM" id="MobiDB-lite"/>
    </source>
</evidence>
<accession>Q23MM5</accession>
<feature type="coiled-coil region" evidence="1">
    <location>
        <begin position="576"/>
        <end position="612"/>
    </location>
</feature>
<organism evidence="4 5">
    <name type="scientific">Tetrahymena thermophila (strain SB210)</name>
    <dbReference type="NCBI Taxonomy" id="312017"/>
    <lineage>
        <taxon>Eukaryota</taxon>
        <taxon>Sar</taxon>
        <taxon>Alveolata</taxon>
        <taxon>Ciliophora</taxon>
        <taxon>Intramacronucleata</taxon>
        <taxon>Oligohymenophorea</taxon>
        <taxon>Hymenostomatida</taxon>
        <taxon>Tetrahymenina</taxon>
        <taxon>Tetrahymenidae</taxon>
        <taxon>Tetrahymena</taxon>
    </lineage>
</organism>
<keyword evidence="3" id="KW-0472">Membrane</keyword>
<dbReference type="Proteomes" id="UP000009168">
    <property type="component" value="Unassembled WGS sequence"/>
</dbReference>
<evidence type="ECO:0000313" key="5">
    <source>
        <dbReference type="Proteomes" id="UP000009168"/>
    </source>
</evidence>
<dbReference type="InParanoid" id="Q23MM5"/>
<feature type="region of interest" description="Disordered" evidence="2">
    <location>
        <begin position="842"/>
        <end position="862"/>
    </location>
</feature>
<dbReference type="KEGG" id="tet:TTHERM_00954390"/>
<feature type="compositionally biased region" description="Basic and acidic residues" evidence="2">
    <location>
        <begin position="848"/>
        <end position="862"/>
    </location>
</feature>
<feature type="coiled-coil region" evidence="1">
    <location>
        <begin position="514"/>
        <end position="545"/>
    </location>
</feature>
<evidence type="ECO:0000256" key="3">
    <source>
        <dbReference type="SAM" id="Phobius"/>
    </source>
</evidence>
<keyword evidence="3 4" id="KW-0812">Transmembrane</keyword>
<proteinExistence type="predicted"/>
<dbReference type="RefSeq" id="XP_001018062.2">
    <property type="nucleotide sequence ID" value="XM_001018062.3"/>
</dbReference>
<dbReference type="AlphaFoldDB" id="Q23MM5"/>
<feature type="compositionally biased region" description="Low complexity" evidence="2">
    <location>
        <begin position="796"/>
        <end position="808"/>
    </location>
</feature>